<evidence type="ECO:0000313" key="2">
    <source>
        <dbReference type="Proteomes" id="UP001148629"/>
    </source>
</evidence>
<comment type="caution">
    <text evidence="1">The sequence shown here is derived from an EMBL/GenBank/DDBJ whole genome shotgun (WGS) entry which is preliminary data.</text>
</comment>
<evidence type="ECO:0000313" key="1">
    <source>
        <dbReference type="EMBL" id="KAJ3501230.1"/>
    </source>
</evidence>
<proteinExistence type="predicted"/>
<dbReference type="Proteomes" id="UP001148629">
    <property type="component" value="Unassembled WGS sequence"/>
</dbReference>
<accession>A0ACC1R8S2</accession>
<reference evidence="1" key="1">
    <citation type="submission" date="2022-08" db="EMBL/GenBank/DDBJ databases">
        <title>Genome Sequence of Fusarium decemcellulare.</title>
        <authorList>
            <person name="Buettner E."/>
        </authorList>
    </citation>
    <scope>NUCLEOTIDE SEQUENCE</scope>
    <source>
        <strain evidence="1">Babe19</strain>
    </source>
</reference>
<protein>
    <submittedName>
        <fullName evidence="1">Uncharacterized protein</fullName>
    </submittedName>
</protein>
<keyword evidence="2" id="KW-1185">Reference proteome</keyword>
<organism evidence="1 2">
    <name type="scientific">Fusarium decemcellulare</name>
    <dbReference type="NCBI Taxonomy" id="57161"/>
    <lineage>
        <taxon>Eukaryota</taxon>
        <taxon>Fungi</taxon>
        <taxon>Dikarya</taxon>
        <taxon>Ascomycota</taxon>
        <taxon>Pezizomycotina</taxon>
        <taxon>Sordariomycetes</taxon>
        <taxon>Hypocreomycetidae</taxon>
        <taxon>Hypocreales</taxon>
        <taxon>Nectriaceae</taxon>
        <taxon>Fusarium</taxon>
        <taxon>Fusarium decemcellulare species complex</taxon>
    </lineage>
</organism>
<name>A0ACC1R8S2_9HYPO</name>
<sequence>MKKRSGILFYGPPGTGKTLLAKAIATEYSLNFFSVKGPELLNMYIGESEANVRRVFQRARDARPCVVFFDELDSVAPKRGNQGDSGGVMDRIVSQLLAELDGMSGGDDTGGGVFVIGATNRPDLLDPALLRPGRFDKMLYLGVSDTNEKQQTILEALTRKFTIHPSVSLASVAERLPFTYTGADFYALCSDAMLKAVTRQASAVDAKIRAINDDPATQHPISTAYYFDHYATPEDIAVMVMEEDFLAANDELVPSVSAGELAHYERVRATFEGGRDKEKDSTAAPVGQRVVSGASTSSKGKGKAVASGPNKGKGKAIAMTSDDEIDEEDEVDDANGTSKGKGKAVMGFQDGTASDDDGLY</sequence>
<gene>
    <name evidence="1" type="ORF">NM208_g16977</name>
</gene>
<dbReference type="EMBL" id="JANRMS010005688">
    <property type="protein sequence ID" value="KAJ3501230.1"/>
    <property type="molecule type" value="Genomic_DNA"/>
</dbReference>